<reference evidence="1 2" key="1">
    <citation type="journal article" date="2014" name="Proc. Natl. Acad. Sci. U.S.A.">
        <title>Functional type 2 photosynthetic reaction centers found in the rare bacterial phylum Gemmatimonadetes.</title>
        <authorList>
            <person name="Zeng Y."/>
            <person name="Feng F."/>
            <person name="Medova H."/>
            <person name="Dean J."/>
            <person name="Koblizek M."/>
        </authorList>
    </citation>
    <scope>NUCLEOTIDE SEQUENCE [LARGE SCALE GENOMIC DNA]</scope>
    <source>
        <strain evidence="1 2">AP64</strain>
    </source>
</reference>
<dbReference type="AlphaFoldDB" id="A0A143BHT5"/>
<gene>
    <name evidence="1" type="ORF">GEMMAAP_06610</name>
</gene>
<keyword evidence="2" id="KW-1185">Reference proteome</keyword>
<protein>
    <recommendedName>
        <fullName evidence="3">DUF3108 domain-containing protein</fullName>
    </recommendedName>
</protein>
<organism evidence="1 2">
    <name type="scientific">Gemmatimonas phototrophica</name>
    <dbReference type="NCBI Taxonomy" id="1379270"/>
    <lineage>
        <taxon>Bacteria</taxon>
        <taxon>Pseudomonadati</taxon>
        <taxon>Gemmatimonadota</taxon>
        <taxon>Gemmatimonadia</taxon>
        <taxon>Gemmatimonadales</taxon>
        <taxon>Gemmatimonadaceae</taxon>
        <taxon>Gemmatimonas</taxon>
    </lineage>
</organism>
<evidence type="ECO:0008006" key="3">
    <source>
        <dbReference type="Google" id="ProtNLM"/>
    </source>
</evidence>
<evidence type="ECO:0000313" key="1">
    <source>
        <dbReference type="EMBL" id="AMW04607.1"/>
    </source>
</evidence>
<dbReference type="STRING" id="1379270.GEMMAAP_06610"/>
<sequence>MVALGALPFPVVTAQSARLDVGSFTISVNGQRVGREQFSMQQVLTNDGATVEVRSESAVGDTRTALRLEADSAGTPVRYSIESRRGAELTLRLGGQRVRGRFATLARSVTGEAAREYLLRPGAVVVEDDGIVQYALIVRRRALAEGTGVTLPSLTPVANAQGVVRVVLEATSDTVVIAGARRVAQRYRVVTASGEVRLVWAEGDGQLLRLSIPARGLDAVRDDVPR</sequence>
<proteinExistence type="predicted"/>
<dbReference type="eggNOG" id="ENOG503492W">
    <property type="taxonomic scope" value="Bacteria"/>
</dbReference>
<name>A0A143BHT5_9BACT</name>
<evidence type="ECO:0000313" key="2">
    <source>
        <dbReference type="Proteomes" id="UP000076404"/>
    </source>
</evidence>
<dbReference type="EMBL" id="CP011454">
    <property type="protein sequence ID" value="AMW04607.1"/>
    <property type="molecule type" value="Genomic_DNA"/>
</dbReference>
<reference evidence="1 2" key="2">
    <citation type="journal article" date="2016" name="Environ. Microbiol. Rep.">
        <title>Metagenomic evidence for the presence of phototrophic Gemmatimonadetes bacteria in diverse environments.</title>
        <authorList>
            <person name="Zeng Y."/>
            <person name="Baumbach J."/>
            <person name="Barbosa E.G."/>
            <person name="Azevedo V."/>
            <person name="Zhang C."/>
            <person name="Koblizek M."/>
        </authorList>
    </citation>
    <scope>NUCLEOTIDE SEQUENCE [LARGE SCALE GENOMIC DNA]</scope>
    <source>
        <strain evidence="1 2">AP64</strain>
    </source>
</reference>
<dbReference type="Proteomes" id="UP000076404">
    <property type="component" value="Chromosome"/>
</dbReference>
<dbReference type="KEGG" id="gph:GEMMAAP_06610"/>
<accession>A0A143BHT5</accession>